<feature type="compositionally biased region" description="Basic residues" evidence="2">
    <location>
        <begin position="1"/>
        <end position="10"/>
    </location>
</feature>
<evidence type="ECO:0000256" key="1">
    <source>
        <dbReference type="ARBA" id="ARBA00008828"/>
    </source>
</evidence>
<dbReference type="EMBL" id="HBFK01039701">
    <property type="protein sequence ID" value="CAD8757593.1"/>
    <property type="molecule type" value="Transcribed_RNA"/>
</dbReference>
<name>A0A7S0UGM3_HEMAN</name>
<gene>
    <name evidence="4" type="ORF">HAND1043_LOCUS24107</name>
</gene>
<feature type="domain" description="Interferon-related developmental regulator N-terminal" evidence="3">
    <location>
        <begin position="50"/>
        <end position="218"/>
    </location>
</feature>
<dbReference type="InterPro" id="IPR039777">
    <property type="entry name" value="IFRD"/>
</dbReference>
<evidence type="ECO:0000259" key="3">
    <source>
        <dbReference type="Pfam" id="PF05004"/>
    </source>
</evidence>
<reference evidence="4" key="1">
    <citation type="submission" date="2021-01" db="EMBL/GenBank/DDBJ databases">
        <authorList>
            <person name="Corre E."/>
            <person name="Pelletier E."/>
            <person name="Niang G."/>
            <person name="Scheremetjew M."/>
            <person name="Finn R."/>
            <person name="Kale V."/>
            <person name="Holt S."/>
            <person name="Cochrane G."/>
            <person name="Meng A."/>
            <person name="Brown T."/>
            <person name="Cohen L."/>
        </authorList>
    </citation>
    <scope>NUCLEOTIDE SEQUENCE</scope>
    <source>
        <strain evidence="4">CCMP441</strain>
    </source>
</reference>
<feature type="non-terminal residue" evidence="4">
    <location>
        <position position="220"/>
    </location>
</feature>
<organism evidence="4">
    <name type="scientific">Hemiselmis andersenii</name>
    <name type="common">Cryptophyte alga</name>
    <dbReference type="NCBI Taxonomy" id="464988"/>
    <lineage>
        <taxon>Eukaryota</taxon>
        <taxon>Cryptophyceae</taxon>
        <taxon>Cryptomonadales</taxon>
        <taxon>Hemiselmidaceae</taxon>
        <taxon>Hemiselmis</taxon>
    </lineage>
</organism>
<accession>A0A7S0UGM3</accession>
<dbReference type="PANTHER" id="PTHR12354">
    <property type="entry name" value="INTERFERON-RELATED DEVELOPMENTAL REGULATOR"/>
    <property type="match status" value="1"/>
</dbReference>
<dbReference type="InterPro" id="IPR011989">
    <property type="entry name" value="ARM-like"/>
</dbReference>
<dbReference type="SUPFAM" id="SSF48371">
    <property type="entry name" value="ARM repeat"/>
    <property type="match status" value="1"/>
</dbReference>
<feature type="compositionally biased region" description="Basic and acidic residues" evidence="2">
    <location>
        <begin position="25"/>
        <end position="35"/>
    </location>
</feature>
<protein>
    <recommendedName>
        <fullName evidence="3">Interferon-related developmental regulator N-terminal domain-containing protein</fullName>
    </recommendedName>
</protein>
<dbReference type="InterPro" id="IPR016024">
    <property type="entry name" value="ARM-type_fold"/>
</dbReference>
<proteinExistence type="inferred from homology"/>
<dbReference type="InterPro" id="IPR007701">
    <property type="entry name" value="Interferon-rel_develop_reg_N"/>
</dbReference>
<evidence type="ECO:0000313" key="4">
    <source>
        <dbReference type="EMBL" id="CAD8757593.1"/>
    </source>
</evidence>
<dbReference type="AlphaFoldDB" id="A0A7S0UGM3"/>
<dbReference type="Gene3D" id="1.25.10.10">
    <property type="entry name" value="Leucine-rich Repeat Variant"/>
    <property type="match status" value="1"/>
</dbReference>
<dbReference type="Pfam" id="PF05004">
    <property type="entry name" value="IFRD"/>
    <property type="match status" value="1"/>
</dbReference>
<sequence length="220" mass="22642">MGARGKGKGRKGQDEGSDADSDSTTVRKEDTESVGKGKSGGRKGKPKRGEEESDSEDGGEVLLRHLCDDLTEKRAATRVSALQGITSSLRSRILDSDEAVDAVTPLLAVLKKCASAAEAVLAANALSHVFITMAGDSGDVVEDTLPVLGGLLKSCKHSSVRCSVAGSIGMLVFCAGEGDAEALGVMRRLAGYFECGSEEVAAASLKAWGLVATGVSDRAL</sequence>
<dbReference type="PANTHER" id="PTHR12354:SF1">
    <property type="entry name" value="INTERFERON-RELATED DEVELOPMENTAL REGULATOR 1"/>
    <property type="match status" value="1"/>
</dbReference>
<feature type="region of interest" description="Disordered" evidence="2">
    <location>
        <begin position="1"/>
        <end position="60"/>
    </location>
</feature>
<evidence type="ECO:0000256" key="2">
    <source>
        <dbReference type="SAM" id="MobiDB-lite"/>
    </source>
</evidence>
<comment type="similarity">
    <text evidence="1">Belongs to the IFRD family.</text>
</comment>